<evidence type="ECO:0000256" key="3">
    <source>
        <dbReference type="ARBA" id="ARBA00022692"/>
    </source>
</evidence>
<proteinExistence type="predicted"/>
<sequence>MAGMEFEYDERGGTFYYFLLSFYALVLIPCTYYLWPYEEAKEDPEKTKKQCRCEGCLLKNQRLKEGKPWQKFKKRALKVAFIIGWIGFALLLYRVSQVELDFTEFDPYAELGIDRGATTREVKKAYRQLSVKYHPDKEGGDQKKFMRIAKAHAALTDDEARKNWEEYGNPDGPGATHFGIALPKWIVEKQNSVWVLAAYGLVFMIILPLVVGTWWYRSIKFSGDAVLLDTTQLYYCFLHKTPNMILKRAVMILAGSLEFSRSHNQEVQERPSDNEEIPLLMKDLPNLNEKNKERPLCFPYSVKARALLYAHFSRIELPPKTLELDRQYMLKKCPYLINEMVNILAQLVALAHAGRVAHEPRLDTVENCMRMSKMVIQALWDTKSPLLQLPHISEDMLRHFVTKRRNIRGIKDFVCMKEEDRRSLLRSISDEEYKDIMNVCTSMPHITMKVHTSVLDDEDSSITAGSIVTVNVSLTREPLQVLLGDDVDKDSGVALLNEEENGEGDNEGEEEENENEETTKMEVQTIKPKIWEKQKKKKGGKKAGKKKPIPFKQQVIQRKVTASPTSDAGKTEESQSNESTPNGRVKKPKKAKDSDAEDSCSDISDVTDSDVDDRDPKSNEDDDDTWEKFQEEAKKENVLEAKSKETHSVHCPYFPLDKQEWWWVYVADRKHHQLITAPVQVTSLKHEEEISLKFSAPTKPGNYQYTVVLRSDSLFDFDQSENIKMDVKEAKKVESHPQWEISDDEEKDEDDNSESELSSDYDESDDDE</sequence>
<evidence type="ECO:0000313" key="11">
    <source>
        <dbReference type="EMBL" id="CAH1799731.1"/>
    </source>
</evidence>
<dbReference type="Gene3D" id="1.10.3380.10">
    <property type="entry name" value="Sec63 N-terminal domain-like domain"/>
    <property type="match status" value="1"/>
</dbReference>
<evidence type="ECO:0000256" key="1">
    <source>
        <dbReference type="ARBA" id="ARBA00004477"/>
    </source>
</evidence>
<keyword evidence="3 10" id="KW-0812">Transmembrane</keyword>
<feature type="transmembrane region" description="Helical" evidence="10">
    <location>
        <begin position="15"/>
        <end position="35"/>
    </location>
</feature>
<feature type="region of interest" description="Disordered" evidence="9">
    <location>
        <begin position="727"/>
        <end position="768"/>
    </location>
</feature>
<dbReference type="InterPro" id="IPR036869">
    <property type="entry name" value="J_dom_sf"/>
</dbReference>
<evidence type="ECO:0000256" key="9">
    <source>
        <dbReference type="SAM" id="MobiDB-lite"/>
    </source>
</evidence>
<evidence type="ECO:0000256" key="7">
    <source>
        <dbReference type="ARBA" id="ARBA00023136"/>
    </source>
</evidence>
<dbReference type="GO" id="GO:0008320">
    <property type="term" value="F:protein transmembrane transporter activity"/>
    <property type="evidence" value="ECO:0007669"/>
    <property type="project" value="TreeGrafter"/>
</dbReference>
<feature type="compositionally biased region" description="Basic and acidic residues" evidence="9">
    <location>
        <begin position="727"/>
        <end position="737"/>
    </location>
</feature>
<dbReference type="PANTHER" id="PTHR24075:SF0">
    <property type="entry name" value="TRANSLOCATION PROTEIN SEC63 HOMOLOG"/>
    <property type="match status" value="1"/>
</dbReference>
<dbReference type="SUPFAM" id="SSF158702">
    <property type="entry name" value="Sec63 N-terminal domain-like"/>
    <property type="match status" value="1"/>
</dbReference>
<dbReference type="Gene3D" id="2.60.40.150">
    <property type="entry name" value="C2 domain"/>
    <property type="match status" value="1"/>
</dbReference>
<reference evidence="11" key="1">
    <citation type="submission" date="2022-03" db="EMBL/GenBank/DDBJ databases">
        <authorList>
            <person name="Martin C."/>
        </authorList>
    </citation>
    <scope>NUCLEOTIDE SEQUENCE</scope>
</reference>
<feature type="transmembrane region" description="Helical" evidence="10">
    <location>
        <begin position="193"/>
        <end position="216"/>
    </location>
</feature>
<evidence type="ECO:0000256" key="4">
    <source>
        <dbReference type="ARBA" id="ARBA00022824"/>
    </source>
</evidence>
<keyword evidence="5" id="KW-0653">Protein transport</keyword>
<dbReference type="Gene3D" id="1.10.287.110">
    <property type="entry name" value="DnaJ domain"/>
    <property type="match status" value="1"/>
</dbReference>
<evidence type="ECO:0000256" key="5">
    <source>
        <dbReference type="ARBA" id="ARBA00022927"/>
    </source>
</evidence>
<feature type="region of interest" description="Disordered" evidence="9">
    <location>
        <begin position="497"/>
        <end position="630"/>
    </location>
</feature>
<dbReference type="FunFam" id="1.10.3380.10:FF:000011">
    <property type="entry name" value="Translocation protein SEC63"/>
    <property type="match status" value="1"/>
</dbReference>
<dbReference type="CDD" id="cd06257">
    <property type="entry name" value="DnaJ"/>
    <property type="match status" value="1"/>
</dbReference>
<dbReference type="InterPro" id="IPR004179">
    <property type="entry name" value="Sec63-dom"/>
</dbReference>
<feature type="compositionally biased region" description="Polar residues" evidence="9">
    <location>
        <begin position="554"/>
        <end position="582"/>
    </location>
</feature>
<keyword evidence="12" id="KW-1185">Reference proteome</keyword>
<organism evidence="11 12">
    <name type="scientific">Owenia fusiformis</name>
    <name type="common">Polychaete worm</name>
    <dbReference type="NCBI Taxonomy" id="6347"/>
    <lineage>
        <taxon>Eukaryota</taxon>
        <taxon>Metazoa</taxon>
        <taxon>Spiralia</taxon>
        <taxon>Lophotrochozoa</taxon>
        <taxon>Annelida</taxon>
        <taxon>Polychaeta</taxon>
        <taxon>Sedentaria</taxon>
        <taxon>Canalipalpata</taxon>
        <taxon>Sabellida</taxon>
        <taxon>Oweniida</taxon>
        <taxon>Oweniidae</taxon>
        <taxon>Owenia</taxon>
    </lineage>
</organism>
<evidence type="ECO:0000256" key="6">
    <source>
        <dbReference type="ARBA" id="ARBA00022989"/>
    </source>
</evidence>
<dbReference type="GO" id="GO:0006614">
    <property type="term" value="P:SRP-dependent cotranslational protein targeting to membrane"/>
    <property type="evidence" value="ECO:0007669"/>
    <property type="project" value="TreeGrafter"/>
</dbReference>
<feature type="transmembrane region" description="Helical" evidence="10">
    <location>
        <begin position="76"/>
        <end position="95"/>
    </location>
</feature>
<evidence type="ECO:0000313" key="12">
    <source>
        <dbReference type="Proteomes" id="UP000749559"/>
    </source>
</evidence>
<feature type="compositionally biased region" description="Acidic residues" evidence="9">
    <location>
        <begin position="595"/>
        <end position="613"/>
    </location>
</feature>
<feature type="compositionally biased region" description="Basic residues" evidence="9">
    <location>
        <begin position="534"/>
        <end position="549"/>
    </location>
</feature>
<dbReference type="Proteomes" id="UP000749559">
    <property type="component" value="Unassembled WGS sequence"/>
</dbReference>
<feature type="compositionally biased region" description="Acidic residues" evidence="9">
    <location>
        <begin position="497"/>
        <end position="516"/>
    </location>
</feature>
<evidence type="ECO:0000256" key="2">
    <source>
        <dbReference type="ARBA" id="ARBA00022448"/>
    </source>
</evidence>
<dbReference type="GO" id="GO:0031207">
    <property type="term" value="C:Sec62/Sec63 complex"/>
    <property type="evidence" value="ECO:0007669"/>
    <property type="project" value="TreeGrafter"/>
</dbReference>
<dbReference type="GO" id="GO:0006620">
    <property type="term" value="P:post-translational protein targeting to endoplasmic reticulum membrane"/>
    <property type="evidence" value="ECO:0007669"/>
    <property type="project" value="TreeGrafter"/>
</dbReference>
<dbReference type="PRINTS" id="PR00625">
    <property type="entry name" value="JDOMAIN"/>
</dbReference>
<dbReference type="SUPFAM" id="SSF46565">
    <property type="entry name" value="Chaperone J-domain"/>
    <property type="match status" value="1"/>
</dbReference>
<dbReference type="InterPro" id="IPR035892">
    <property type="entry name" value="C2_domain_sf"/>
</dbReference>
<dbReference type="Pfam" id="PF00226">
    <property type="entry name" value="DnaJ"/>
    <property type="match status" value="1"/>
</dbReference>
<dbReference type="AlphaFoldDB" id="A0A8J1TB00"/>
<accession>A0A8J1TB00</accession>
<comment type="subcellular location">
    <subcellularLocation>
        <location evidence="1">Endoplasmic reticulum membrane</location>
        <topology evidence="1">Multi-pass membrane protein</topology>
    </subcellularLocation>
</comment>
<dbReference type="InterPro" id="IPR001623">
    <property type="entry name" value="DnaJ_domain"/>
</dbReference>
<evidence type="ECO:0000256" key="10">
    <source>
        <dbReference type="SAM" id="Phobius"/>
    </source>
</evidence>
<keyword evidence="8" id="KW-0143">Chaperone</keyword>
<keyword evidence="7 10" id="KW-0472">Membrane</keyword>
<dbReference type="InterPro" id="IPR014756">
    <property type="entry name" value="Ig_E-set"/>
</dbReference>
<dbReference type="FunFam" id="1.10.287.110:FF:000063">
    <property type="entry name" value="Translocation protein SEC63"/>
    <property type="match status" value="1"/>
</dbReference>
<protein>
    <submittedName>
        <fullName evidence="11">Uncharacterized protein</fullName>
    </submittedName>
</protein>
<comment type="caution">
    <text evidence="11">The sequence shown here is derived from an EMBL/GenBank/DDBJ whole genome shotgun (WGS) entry which is preliminary data.</text>
</comment>
<dbReference type="EMBL" id="CAIIXF020000011">
    <property type="protein sequence ID" value="CAH1799731.1"/>
    <property type="molecule type" value="Genomic_DNA"/>
</dbReference>
<dbReference type="PROSITE" id="PS50076">
    <property type="entry name" value="DNAJ_2"/>
    <property type="match status" value="1"/>
</dbReference>
<dbReference type="GO" id="GO:0003723">
    <property type="term" value="F:RNA binding"/>
    <property type="evidence" value="ECO:0007669"/>
    <property type="project" value="TreeGrafter"/>
</dbReference>
<dbReference type="SUPFAM" id="SSF81296">
    <property type="entry name" value="E set domains"/>
    <property type="match status" value="1"/>
</dbReference>
<dbReference type="SMART" id="SM00271">
    <property type="entry name" value="DnaJ"/>
    <property type="match status" value="1"/>
</dbReference>
<dbReference type="PANTHER" id="PTHR24075">
    <property type="entry name" value="SEC63 DOMAIN-CONTAINING"/>
    <property type="match status" value="1"/>
</dbReference>
<dbReference type="Pfam" id="PF02889">
    <property type="entry name" value="Sec63"/>
    <property type="match status" value="2"/>
</dbReference>
<name>A0A8J1TB00_OWEFU</name>
<dbReference type="Gene3D" id="1.10.150.20">
    <property type="entry name" value="5' to 3' exonuclease, C-terminal subdomain"/>
    <property type="match status" value="1"/>
</dbReference>
<keyword evidence="2" id="KW-0813">Transport</keyword>
<evidence type="ECO:0000256" key="8">
    <source>
        <dbReference type="ARBA" id="ARBA00023186"/>
    </source>
</evidence>
<gene>
    <name evidence="11" type="ORF">OFUS_LOCUS23708</name>
</gene>
<keyword evidence="4" id="KW-0256">Endoplasmic reticulum</keyword>
<dbReference type="OrthoDB" id="1734229at2759"/>
<dbReference type="SMART" id="SM00973">
    <property type="entry name" value="Sec63"/>
    <property type="match status" value="1"/>
</dbReference>
<keyword evidence="6 10" id="KW-1133">Transmembrane helix</keyword>
<feature type="compositionally biased region" description="Acidic residues" evidence="9">
    <location>
        <begin position="741"/>
        <end position="768"/>
    </location>
</feature>